<dbReference type="SUPFAM" id="SSF53182">
    <property type="entry name" value="Pyrrolidone carboxyl peptidase (pyroglutamate aminopeptidase)"/>
    <property type="match status" value="1"/>
</dbReference>
<evidence type="ECO:0000256" key="4">
    <source>
        <dbReference type="ARBA" id="ARBA00022807"/>
    </source>
</evidence>
<accession>A0A1Z3HPI1</accession>
<dbReference type="PANTHER" id="PTHR23402:SF1">
    <property type="entry name" value="PYROGLUTAMYL-PEPTIDASE I"/>
    <property type="match status" value="1"/>
</dbReference>
<dbReference type="InterPro" id="IPR016125">
    <property type="entry name" value="Peptidase_C15-like"/>
</dbReference>
<comment type="similarity">
    <text evidence="1">Belongs to the peptidase C15 family.</text>
</comment>
<dbReference type="EC" id="3.4.19.3" evidence="5"/>
<evidence type="ECO:0000256" key="1">
    <source>
        <dbReference type="ARBA" id="ARBA00006641"/>
    </source>
</evidence>
<keyword evidence="6" id="KW-1185">Reference proteome</keyword>
<dbReference type="GO" id="GO:0016920">
    <property type="term" value="F:pyroglutamyl-peptidase activity"/>
    <property type="evidence" value="ECO:0007669"/>
    <property type="project" value="UniProtKB-EC"/>
</dbReference>
<dbReference type="GO" id="GO:0006508">
    <property type="term" value="P:proteolysis"/>
    <property type="evidence" value="ECO:0007669"/>
    <property type="project" value="UniProtKB-KW"/>
</dbReference>
<reference evidence="5 6" key="1">
    <citation type="journal article" date="2016" name="Biochim. Biophys. Acta">
        <title>Characterization of red-shifted phycobilisomes isolated from the chlorophyll f-containing cyanobacterium Halomicronema hongdechloris.</title>
        <authorList>
            <person name="Li Y."/>
            <person name="Lin Y."/>
            <person name="Garvey C.J."/>
            <person name="Birch D."/>
            <person name="Corkery R.W."/>
            <person name="Loughlin P.C."/>
            <person name="Scheer H."/>
            <person name="Willows R.D."/>
            <person name="Chen M."/>
        </authorList>
    </citation>
    <scope>NUCLEOTIDE SEQUENCE [LARGE SCALE GENOMIC DNA]</scope>
    <source>
        <strain evidence="5 6">C2206</strain>
    </source>
</reference>
<dbReference type="AlphaFoldDB" id="A0A1Z3HPI1"/>
<dbReference type="Pfam" id="PF01470">
    <property type="entry name" value="Peptidase_C15"/>
    <property type="match status" value="1"/>
</dbReference>
<dbReference type="Proteomes" id="UP000191901">
    <property type="component" value="Chromosome"/>
</dbReference>
<evidence type="ECO:0000256" key="3">
    <source>
        <dbReference type="ARBA" id="ARBA00022801"/>
    </source>
</evidence>
<evidence type="ECO:0000256" key="2">
    <source>
        <dbReference type="ARBA" id="ARBA00022670"/>
    </source>
</evidence>
<organism evidence="5 6">
    <name type="scientific">Halomicronema hongdechloris C2206</name>
    <dbReference type="NCBI Taxonomy" id="1641165"/>
    <lineage>
        <taxon>Bacteria</taxon>
        <taxon>Bacillati</taxon>
        <taxon>Cyanobacteriota</taxon>
        <taxon>Cyanophyceae</taxon>
        <taxon>Nodosilineales</taxon>
        <taxon>Nodosilineaceae</taxon>
        <taxon>Halomicronema</taxon>
    </lineage>
</organism>
<keyword evidence="3 5" id="KW-0378">Hydrolase</keyword>
<protein>
    <submittedName>
        <fullName evidence="5">Pyrrolidone-carboxylate peptidase</fullName>
        <ecNumber evidence="5">3.4.19.3</ecNumber>
    </submittedName>
</protein>
<evidence type="ECO:0000313" key="5">
    <source>
        <dbReference type="EMBL" id="ASC72211.1"/>
    </source>
</evidence>
<keyword evidence="2" id="KW-0645">Protease</keyword>
<dbReference type="InterPro" id="IPR036440">
    <property type="entry name" value="Peptidase_C15-like_sf"/>
</dbReference>
<dbReference type="KEGG" id="hhg:XM38_031660"/>
<sequence length="225" mass="25001">MGYLANATDSHGLPAMSFPILITSFAPWQAHQLSNSSDDLLMYLHRQRGLPANVTMLRHLPVNYELAPAIVMAKLLELCPRLILCCGMAESRPCLSLEQTGRWQQTVLYTSLDLTRLVRDTRVTQISDHAGNYVCNYLYFRLLDFIQRQRWPTLALFIHVPVLTSANRAILAADFALILRRLTLWAIQAMSGEDTPYPAKSSPAVLPLATGTAPVPANVSAKSNP</sequence>
<dbReference type="PANTHER" id="PTHR23402">
    <property type="entry name" value="PROTEASE FAMILY C15 PYROGLUTAMYL-PEPTIDASE I-RELATED"/>
    <property type="match status" value="1"/>
</dbReference>
<proteinExistence type="inferred from homology"/>
<gene>
    <name evidence="5" type="primary">pcp</name>
    <name evidence="5" type="ORF">XM38_031660</name>
</gene>
<dbReference type="EMBL" id="CP021983">
    <property type="protein sequence ID" value="ASC72211.1"/>
    <property type="molecule type" value="Genomic_DNA"/>
</dbReference>
<name>A0A1Z3HPI1_9CYAN</name>
<keyword evidence="4" id="KW-0788">Thiol protease</keyword>
<evidence type="ECO:0000313" key="6">
    <source>
        <dbReference type="Proteomes" id="UP000191901"/>
    </source>
</evidence>
<dbReference type="Gene3D" id="3.40.630.20">
    <property type="entry name" value="Peptidase C15, pyroglutamyl peptidase I-like"/>
    <property type="match status" value="2"/>
</dbReference>